<dbReference type="EMBL" id="JAGFNK010000036">
    <property type="protein sequence ID" value="KAI9510697.1"/>
    <property type="molecule type" value="Genomic_DNA"/>
</dbReference>
<keyword evidence="2" id="KW-1185">Reference proteome</keyword>
<name>A0ACC0UGR7_9AGAM</name>
<evidence type="ECO:0000313" key="1">
    <source>
        <dbReference type="EMBL" id="KAI9510697.1"/>
    </source>
</evidence>
<proteinExistence type="predicted"/>
<comment type="caution">
    <text evidence="1">The sequence shown here is derived from an EMBL/GenBank/DDBJ whole genome shotgun (WGS) entry which is preliminary data.</text>
</comment>
<evidence type="ECO:0000313" key="2">
    <source>
        <dbReference type="Proteomes" id="UP001207468"/>
    </source>
</evidence>
<organism evidence="1 2">
    <name type="scientific">Russula earlei</name>
    <dbReference type="NCBI Taxonomy" id="71964"/>
    <lineage>
        <taxon>Eukaryota</taxon>
        <taxon>Fungi</taxon>
        <taxon>Dikarya</taxon>
        <taxon>Basidiomycota</taxon>
        <taxon>Agaricomycotina</taxon>
        <taxon>Agaricomycetes</taxon>
        <taxon>Russulales</taxon>
        <taxon>Russulaceae</taxon>
        <taxon>Russula</taxon>
    </lineage>
</organism>
<sequence>MAFPLPPSTPTDLGFINVVTHSKSATQDVNEISLSTIRDAEQTFTEQQHPTPALGPSNFPPLSPFGSSATHLPTPQSPSNAGPYLNGKNESPAFNGATSPRSALGDSHLASARPQMLTPDSSPFIARNWALQEGATTPTKIRRAPPRTPPLPAYVDPRKEESIRGISGALAESQSAGSPGPSALSSPFMQNALSTSPPHLPTSQSPVRTVGGEIAHIWADEPSARVAQERLTEARRPDYMRRITREDAQSRTNVPGLGIAETPVKGRRIELWGFQESSEESFEERLMAGGYGGYGSTAPERAGTPPVPSRVFDWANVLTSGPHGSSSTVPREDVAPDGPINDREARKRRRLEAFRRVHTCLTTLHPVEVEGKGRVLLDIGAEAVSELLEELQSSTAGKRRGGKKRRRSGPVTRSGKMRTLREEKPPRVLRQGASLNWPDEEFPWNIRTHERRELEAAVEADRMQWIRRFFDENSDAASSEDGVQVEDMPPKESDGLGSPSAPLAHNNVVSSPNRDGTSLQKIFVPSDPADARAALLSKQSVRAVVARRRLHVQTAADSGGEEILCICRGKDDGRELVQCDDCRTWYHLECLGIKNNAELGREEDPWYCHNCVALMNELPITEPTFALAEEETPLDRRRDPLFSEALQDSPAGPEWRIQPLGPGPMTPKANVARAAAVEAYTRSSWGSRHGPHTPRNSSARAERVRVQTTPGPDEGIFQDDISPFDPTSTPSRGMRVGASVGSAFATPPKWQIRVPLAFSPSPYRNGTGPGGVAQSSGPYRMSLHEDTPVDRSAPRPLILPSKRVQESPSMERRGVGRGDPYSQGSPLPLGRKGKERQSAGRRLLDP</sequence>
<accession>A0ACC0UGR7</accession>
<gene>
    <name evidence="1" type="ORF">F5148DRAFT_1177244</name>
</gene>
<protein>
    <submittedName>
        <fullName evidence="1">Uncharacterized protein</fullName>
    </submittedName>
</protein>
<reference evidence="1" key="1">
    <citation type="submission" date="2021-03" db="EMBL/GenBank/DDBJ databases">
        <title>Evolutionary priming and transition to the ectomycorrhizal habit in an iconic lineage of mushroom-forming fungi: is preadaptation a requirement?</title>
        <authorList>
            <consortium name="DOE Joint Genome Institute"/>
            <person name="Looney B.P."/>
            <person name="Miyauchi S."/>
            <person name="Morin E."/>
            <person name="Drula E."/>
            <person name="Courty P.E."/>
            <person name="Chicoki N."/>
            <person name="Fauchery L."/>
            <person name="Kohler A."/>
            <person name="Kuo A."/>
            <person name="LaButti K."/>
            <person name="Pangilinan J."/>
            <person name="Lipzen A."/>
            <person name="Riley R."/>
            <person name="Andreopoulos W."/>
            <person name="He G."/>
            <person name="Johnson J."/>
            <person name="Barry K.W."/>
            <person name="Grigoriev I.V."/>
            <person name="Nagy L."/>
            <person name="Hibbett D."/>
            <person name="Henrissat B."/>
            <person name="Matheny P.B."/>
            <person name="Labbe J."/>
            <person name="Martin A.F."/>
        </authorList>
    </citation>
    <scope>NUCLEOTIDE SEQUENCE</scope>
    <source>
        <strain evidence="1">BPL698</strain>
    </source>
</reference>
<dbReference type="Proteomes" id="UP001207468">
    <property type="component" value="Unassembled WGS sequence"/>
</dbReference>